<name>A0A7C4R440_UNCC3</name>
<comment type="similarity">
    <text evidence="1 9">Belongs to the universal ribosomal protein uL1 family.</text>
</comment>
<evidence type="ECO:0000256" key="6">
    <source>
        <dbReference type="ARBA" id="ARBA00022980"/>
    </source>
</evidence>
<dbReference type="PIRSF" id="PIRSF002155">
    <property type="entry name" value="Ribosomal_L1"/>
    <property type="match status" value="1"/>
</dbReference>
<evidence type="ECO:0000256" key="3">
    <source>
        <dbReference type="ARBA" id="ARBA00022730"/>
    </source>
</evidence>
<dbReference type="NCBIfam" id="TIGR01169">
    <property type="entry name" value="rplA_bact"/>
    <property type="match status" value="1"/>
</dbReference>
<evidence type="ECO:0000256" key="2">
    <source>
        <dbReference type="ARBA" id="ARBA00022491"/>
    </source>
</evidence>
<keyword evidence="7 9" id="KW-0687">Ribonucleoprotein</keyword>
<keyword evidence="3 9" id="KW-0699">rRNA-binding</keyword>
<dbReference type="PANTHER" id="PTHR36427:SF3">
    <property type="entry name" value="LARGE RIBOSOMAL SUBUNIT PROTEIN UL1M"/>
    <property type="match status" value="1"/>
</dbReference>
<dbReference type="AlphaFoldDB" id="A0A7C4R440"/>
<dbReference type="InterPro" id="IPR028364">
    <property type="entry name" value="Ribosomal_uL1/biogenesis"/>
</dbReference>
<dbReference type="GO" id="GO:0003735">
    <property type="term" value="F:structural constituent of ribosome"/>
    <property type="evidence" value="ECO:0007669"/>
    <property type="project" value="InterPro"/>
</dbReference>
<evidence type="ECO:0000313" key="10">
    <source>
        <dbReference type="EMBL" id="HGT70820.1"/>
    </source>
</evidence>
<dbReference type="Gene3D" id="3.30.190.20">
    <property type="match status" value="1"/>
</dbReference>
<dbReference type="GO" id="GO:0000049">
    <property type="term" value="F:tRNA binding"/>
    <property type="evidence" value="ECO:0007669"/>
    <property type="project" value="UniProtKB-KW"/>
</dbReference>
<keyword evidence="5 9" id="KW-0694">RNA-binding</keyword>
<protein>
    <recommendedName>
        <fullName evidence="8 9">Large ribosomal subunit protein uL1</fullName>
    </recommendedName>
</protein>
<dbReference type="FunFam" id="3.40.50.790:FF:000001">
    <property type="entry name" value="50S ribosomal protein L1"/>
    <property type="match status" value="1"/>
</dbReference>
<comment type="caution">
    <text evidence="10">The sequence shown here is derived from an EMBL/GenBank/DDBJ whole genome shotgun (WGS) entry which is preliminary data.</text>
</comment>
<dbReference type="HAMAP" id="MF_01318_B">
    <property type="entry name" value="Ribosomal_uL1_B"/>
    <property type="match status" value="1"/>
</dbReference>
<dbReference type="Gene3D" id="3.40.50.790">
    <property type="match status" value="1"/>
</dbReference>
<evidence type="ECO:0000256" key="8">
    <source>
        <dbReference type="ARBA" id="ARBA00035241"/>
    </source>
</evidence>
<reference evidence="10" key="1">
    <citation type="journal article" date="2020" name="mSystems">
        <title>Genome- and Community-Level Interaction Insights into Carbon Utilization and Element Cycling Functions of Hydrothermarchaeota in Hydrothermal Sediment.</title>
        <authorList>
            <person name="Zhou Z."/>
            <person name="Liu Y."/>
            <person name="Xu W."/>
            <person name="Pan J."/>
            <person name="Luo Z.H."/>
            <person name="Li M."/>
        </authorList>
    </citation>
    <scope>NUCLEOTIDE SEQUENCE [LARGE SCALE GENOMIC DNA]</scope>
    <source>
        <strain evidence="10">SpSt-579</strain>
    </source>
</reference>
<proteinExistence type="inferred from homology"/>
<dbReference type="GO" id="GO:0019843">
    <property type="term" value="F:rRNA binding"/>
    <property type="evidence" value="ECO:0007669"/>
    <property type="project" value="UniProtKB-UniRule"/>
</dbReference>
<keyword evidence="2 9" id="KW-0678">Repressor</keyword>
<dbReference type="CDD" id="cd00403">
    <property type="entry name" value="Ribosomal_L1"/>
    <property type="match status" value="1"/>
</dbReference>
<accession>A0A7C4R440</accession>
<comment type="function">
    <text evidence="9">Protein L1 is also a translational repressor protein, it controls the translation of the L11 operon by binding to its mRNA.</text>
</comment>
<keyword evidence="6 9" id="KW-0689">Ribosomal protein</keyword>
<evidence type="ECO:0000256" key="7">
    <source>
        <dbReference type="ARBA" id="ARBA00023274"/>
    </source>
</evidence>
<dbReference type="GO" id="GO:0015934">
    <property type="term" value="C:large ribosomal subunit"/>
    <property type="evidence" value="ECO:0007669"/>
    <property type="project" value="InterPro"/>
</dbReference>
<dbReference type="InterPro" id="IPR005878">
    <property type="entry name" value="Ribosom_uL1_bac-type"/>
</dbReference>
<dbReference type="GO" id="GO:0006412">
    <property type="term" value="P:translation"/>
    <property type="evidence" value="ECO:0007669"/>
    <property type="project" value="UniProtKB-UniRule"/>
</dbReference>
<dbReference type="EMBL" id="DSYQ01000003">
    <property type="protein sequence ID" value="HGT70820.1"/>
    <property type="molecule type" value="Genomic_DNA"/>
</dbReference>
<dbReference type="Pfam" id="PF00687">
    <property type="entry name" value="Ribosomal_L1"/>
    <property type="match status" value="1"/>
</dbReference>
<dbReference type="GO" id="GO:0006417">
    <property type="term" value="P:regulation of translation"/>
    <property type="evidence" value="ECO:0007669"/>
    <property type="project" value="UniProtKB-KW"/>
</dbReference>
<keyword evidence="9" id="KW-0820">tRNA-binding</keyword>
<gene>
    <name evidence="9" type="primary">rplA</name>
    <name evidence="10" type="ORF">ENT43_00990</name>
</gene>
<dbReference type="InterPro" id="IPR002143">
    <property type="entry name" value="Ribosomal_uL1"/>
</dbReference>
<dbReference type="SUPFAM" id="SSF56808">
    <property type="entry name" value="Ribosomal protein L1"/>
    <property type="match status" value="1"/>
</dbReference>
<dbReference type="PANTHER" id="PTHR36427">
    <property type="entry name" value="54S RIBOSOMAL PROTEIN L1, MITOCHONDRIAL"/>
    <property type="match status" value="1"/>
</dbReference>
<sequence length="231" mass="25511">MPKKYGKKYRAAIEGVDLKKSYSPEEAISILKKIEITKFDPSIEIHMKLGIDLKKPEQNIRSTVVLPKGTGKVLKILAFVDEKNEKSAKDAGADFVGLEDMIEKINKGWLGFDIAIATPDVMPKIAKVAKTLGSRGLMPNPKVGTVTTDIAKTIEEFKKGRIEFRTDTLGGIHSAIGKLSFSEADILENFLKIYRTILNLKPSTLKGNYIKSLYITSTMGPGIKIDISKIK</sequence>
<keyword evidence="4 9" id="KW-0810">Translation regulation</keyword>
<organism evidence="10">
    <name type="scientific">candidate division CPR3 bacterium</name>
    <dbReference type="NCBI Taxonomy" id="2268181"/>
    <lineage>
        <taxon>Bacteria</taxon>
        <taxon>Bacteria division CPR3</taxon>
    </lineage>
</organism>
<comment type="subunit">
    <text evidence="9">Part of the 50S ribosomal subunit.</text>
</comment>
<evidence type="ECO:0000256" key="9">
    <source>
        <dbReference type="HAMAP-Rule" id="MF_01318"/>
    </source>
</evidence>
<evidence type="ECO:0000256" key="5">
    <source>
        <dbReference type="ARBA" id="ARBA00022884"/>
    </source>
</evidence>
<evidence type="ECO:0000256" key="1">
    <source>
        <dbReference type="ARBA" id="ARBA00010531"/>
    </source>
</evidence>
<dbReference type="InterPro" id="IPR016095">
    <property type="entry name" value="Ribosomal_uL1_3-a/b-sand"/>
</dbReference>
<comment type="function">
    <text evidence="9">Binds directly to 23S rRNA. The L1 stalk is quite mobile in the ribosome, and is involved in E site tRNA release.</text>
</comment>
<dbReference type="InterPro" id="IPR023674">
    <property type="entry name" value="Ribosomal_uL1-like"/>
</dbReference>
<evidence type="ECO:0000256" key="4">
    <source>
        <dbReference type="ARBA" id="ARBA00022845"/>
    </source>
</evidence>